<dbReference type="Proteomes" id="UP000617681">
    <property type="component" value="Chromosome"/>
</dbReference>
<dbReference type="RefSeq" id="WP_005395759.1">
    <property type="nucleotide sequence ID" value="NZ_CP069534.1"/>
</dbReference>
<organism evidence="2 3">
    <name type="scientific">Corynebacterium glucuronolyticum</name>
    <dbReference type="NCBI Taxonomy" id="39791"/>
    <lineage>
        <taxon>Bacteria</taxon>
        <taxon>Bacillati</taxon>
        <taxon>Actinomycetota</taxon>
        <taxon>Actinomycetes</taxon>
        <taxon>Mycobacteriales</taxon>
        <taxon>Corynebacteriaceae</taxon>
        <taxon>Corynebacterium</taxon>
    </lineage>
</organism>
<dbReference type="EMBL" id="CP069534">
    <property type="protein sequence ID" value="QRP71329.1"/>
    <property type="molecule type" value="Genomic_DNA"/>
</dbReference>
<evidence type="ECO:0000259" key="1">
    <source>
        <dbReference type="Pfam" id="PF20668"/>
    </source>
</evidence>
<evidence type="ECO:0000313" key="3">
    <source>
        <dbReference type="Proteomes" id="UP000617681"/>
    </source>
</evidence>
<reference evidence="2" key="1">
    <citation type="submission" date="2021-02" db="EMBL/GenBank/DDBJ databases">
        <title>FDA dAtabase for Regulatory Grade micrObial Sequences (FDA-ARGOS): Supporting development and validation of Infectious Disease Dx tests.</title>
        <authorList>
            <person name="Sproer C."/>
            <person name="Gronow S."/>
            <person name="Severitt S."/>
            <person name="Schroder I."/>
            <person name="Tallon L."/>
            <person name="Sadzewicz L."/>
            <person name="Zhao X."/>
            <person name="Boylan J."/>
            <person name="Ott S."/>
            <person name="Bowen H."/>
            <person name="Vavikolanu K."/>
            <person name="Mehta A."/>
            <person name="Aluvathingal J."/>
            <person name="Nadendla S."/>
            <person name="Lowell S."/>
            <person name="Myers T."/>
            <person name="Yan Y."/>
            <person name="Sichtig H."/>
        </authorList>
    </citation>
    <scope>NUCLEOTIDE SEQUENCE</scope>
    <source>
        <strain evidence="2">FDAARGOS_1191</strain>
    </source>
</reference>
<dbReference type="AlphaFoldDB" id="A0AAX1LA99"/>
<feature type="domain" description="DUF6815" evidence="1">
    <location>
        <begin position="227"/>
        <end position="326"/>
    </location>
</feature>
<evidence type="ECO:0000313" key="2">
    <source>
        <dbReference type="EMBL" id="QRP71329.1"/>
    </source>
</evidence>
<sequence length="352" mass="38942">MHKAIVVFEVEGGNDKGDDGHRKDTMPIVNSIKDKGWDAEVIYFHPDKADEILDRVSSEFDAYISRVNPGNIPGGEKGYFDLLSKLSEAGLVGMSTPAEMMAYGAKDALVKLNDTDLVPSDTAAYYEVEDFHKTFPTTLSYGERVLKQNRGSTGSGIWRVQLADKNIAETVEPGTALPLDTKIKCTEAVDNHTEERELGDFMDFCDQYIEGDNGMLVDMRFMPRIVEGEIRILLVGPHPVFVVHKKPAEGGDNFSATLFSGAKYTYDKPENWQELIDMFAEARPVIAEKLGGDNIPLIWTADFMLADAEDGGDTYVLGEINCSCVGFTSELHMGIQDLVAEEAIKRVEEKHA</sequence>
<name>A0AAX1LA99_9CORY</name>
<protein>
    <submittedName>
        <fullName evidence="2">Cj0069 family protein</fullName>
    </submittedName>
</protein>
<proteinExistence type="predicted"/>
<dbReference type="NCBIfam" id="NF033816">
    <property type="entry name" value="Cj0069_fam"/>
    <property type="match status" value="1"/>
</dbReference>
<accession>A0AAX1LA99</accession>
<dbReference type="InterPro" id="IPR049212">
    <property type="entry name" value="DUF6815"/>
</dbReference>
<dbReference type="Pfam" id="PF20668">
    <property type="entry name" value="DUF6815"/>
    <property type="match status" value="1"/>
</dbReference>
<gene>
    <name evidence="2" type="ORF">I6J21_04075</name>
</gene>
<dbReference type="SUPFAM" id="SSF56059">
    <property type="entry name" value="Glutathione synthetase ATP-binding domain-like"/>
    <property type="match status" value="1"/>
</dbReference>